<dbReference type="Pfam" id="PF08241">
    <property type="entry name" value="Methyltransf_11"/>
    <property type="match status" value="1"/>
</dbReference>
<dbReference type="CDD" id="cd02440">
    <property type="entry name" value="AdoMet_MTases"/>
    <property type="match status" value="1"/>
</dbReference>
<evidence type="ECO:0000313" key="2">
    <source>
        <dbReference type="EMBL" id="KYC53470.1"/>
    </source>
</evidence>
<comment type="caution">
    <text evidence="2">The sequence shown here is derived from an EMBL/GenBank/DDBJ whole genome shotgun (WGS) entry which is preliminary data.</text>
</comment>
<reference evidence="2 3" key="1">
    <citation type="journal article" date="2016" name="ISME J.">
        <title>Chasing the elusive Euryarchaeota class WSA2: genomes reveal a uniquely fastidious methyl-reducing methanogen.</title>
        <authorList>
            <person name="Nobu M.K."/>
            <person name="Narihiro T."/>
            <person name="Kuroda K."/>
            <person name="Mei R."/>
            <person name="Liu W.T."/>
        </authorList>
    </citation>
    <scope>NUCLEOTIDE SEQUENCE [LARGE SCALE GENOMIC DNA]</scope>
    <source>
        <strain evidence="2">U1lsi0528_Bin055</strain>
    </source>
</reference>
<evidence type="ECO:0000259" key="1">
    <source>
        <dbReference type="Pfam" id="PF08241"/>
    </source>
</evidence>
<dbReference type="InterPro" id="IPR013216">
    <property type="entry name" value="Methyltransf_11"/>
</dbReference>
<proteinExistence type="predicted"/>
<dbReference type="SUPFAM" id="SSF53335">
    <property type="entry name" value="S-adenosyl-L-methionine-dependent methyltransferases"/>
    <property type="match status" value="1"/>
</dbReference>
<gene>
    <name evidence="2" type="ORF">AMQ22_00260</name>
</gene>
<organism evidence="2 3">
    <name type="scientific">Candidatus Methanofastidiosum methylothiophilum</name>
    <dbReference type="NCBI Taxonomy" id="1705564"/>
    <lineage>
        <taxon>Archaea</taxon>
        <taxon>Methanobacteriati</taxon>
        <taxon>Methanobacteriota</taxon>
        <taxon>Stenosarchaea group</taxon>
        <taxon>Candidatus Methanofastidiosia</taxon>
        <taxon>Candidatus Methanofastidiosales</taxon>
        <taxon>Candidatus Methanofastidiosaceae</taxon>
        <taxon>Candidatus Methanofastidiosum</taxon>
    </lineage>
</organism>
<dbReference type="Gene3D" id="3.40.50.150">
    <property type="entry name" value="Vaccinia Virus protein VP39"/>
    <property type="match status" value="1"/>
</dbReference>
<name>A0A150J8D6_9EURY</name>
<accession>A0A150J8D6</accession>
<dbReference type="AlphaFoldDB" id="A0A150J8D6"/>
<dbReference type="InterPro" id="IPR029063">
    <property type="entry name" value="SAM-dependent_MTases_sf"/>
</dbReference>
<dbReference type="Proteomes" id="UP000075398">
    <property type="component" value="Unassembled WGS sequence"/>
</dbReference>
<sequence>MKQERIEKYLESLSKIAKKKGIMLDAGCGSGNNSVWKNINIFDMYLKIGVDLDPFDNKEVDYGICGDLYKLPFKNTVVDIIVCEMVAEHLKTPECMISEFHRVLKKNGSIIIFTPNKFHPIFFLANLLPQKFVDYVKLHYYNFQKRENFDVYYKFNDFSMIKKTCEKYFVIRELYACHPAEGFDSNKLLLRATYNIYKKLFFIFPEKAKGGLIVAVLEK</sequence>
<feature type="domain" description="Methyltransferase type 11" evidence="1">
    <location>
        <begin position="24"/>
        <end position="112"/>
    </location>
</feature>
<dbReference type="EMBL" id="LNGC01000005">
    <property type="protein sequence ID" value="KYC53470.1"/>
    <property type="molecule type" value="Genomic_DNA"/>
</dbReference>
<protein>
    <recommendedName>
        <fullName evidence="1">Methyltransferase type 11 domain-containing protein</fullName>
    </recommendedName>
</protein>
<evidence type="ECO:0000313" key="3">
    <source>
        <dbReference type="Proteomes" id="UP000075398"/>
    </source>
</evidence>
<dbReference type="GO" id="GO:0008757">
    <property type="term" value="F:S-adenosylmethionine-dependent methyltransferase activity"/>
    <property type="evidence" value="ECO:0007669"/>
    <property type="project" value="InterPro"/>
</dbReference>